<dbReference type="Proteomes" id="UP000007875">
    <property type="component" value="Unassembled WGS sequence"/>
</dbReference>
<reference evidence="4" key="1">
    <citation type="submission" date="2003-08" db="EMBL/GenBank/DDBJ databases">
        <authorList>
            <person name="Birren B."/>
            <person name="Nusbaum C."/>
            <person name="Abebe A."/>
            <person name="Abouelleil A."/>
            <person name="Adekoya E."/>
            <person name="Ait-zahra M."/>
            <person name="Allen N."/>
            <person name="Allen T."/>
            <person name="An P."/>
            <person name="Anderson M."/>
            <person name="Anderson S."/>
            <person name="Arachchi H."/>
            <person name="Armbruster J."/>
            <person name="Bachantsang P."/>
            <person name="Baldwin J."/>
            <person name="Barry A."/>
            <person name="Bayul T."/>
            <person name="Blitshsteyn B."/>
            <person name="Bloom T."/>
            <person name="Blye J."/>
            <person name="Boguslavskiy L."/>
            <person name="Borowsky M."/>
            <person name="Boukhgalter B."/>
            <person name="Brunache A."/>
            <person name="Butler J."/>
            <person name="Calixte N."/>
            <person name="Calvo S."/>
            <person name="Camarata J."/>
            <person name="Campo K."/>
            <person name="Chang J."/>
            <person name="Cheshatsang Y."/>
            <person name="Citroen M."/>
            <person name="Collymore A."/>
            <person name="Considine T."/>
            <person name="Cook A."/>
            <person name="Cooke P."/>
            <person name="Corum B."/>
            <person name="Cuomo C."/>
            <person name="David R."/>
            <person name="Dawoe T."/>
            <person name="Degray S."/>
            <person name="Dodge S."/>
            <person name="Dooley K."/>
            <person name="Dorje P."/>
            <person name="Dorjee K."/>
            <person name="Dorris L."/>
            <person name="Duffey N."/>
            <person name="Dupes A."/>
            <person name="Elkins T."/>
            <person name="Engels R."/>
            <person name="Erickson J."/>
            <person name="Farina A."/>
            <person name="Faro S."/>
            <person name="Ferreira P."/>
            <person name="Fischer H."/>
            <person name="Fitzgerald M."/>
            <person name="Foley K."/>
            <person name="Gage D."/>
            <person name="Galagan J."/>
            <person name="Gearin G."/>
            <person name="Gnerre S."/>
            <person name="Gnirke A."/>
            <person name="Goyette A."/>
            <person name="Graham J."/>
            <person name="Grandbois E."/>
            <person name="Gyaltsen K."/>
            <person name="Hafez N."/>
            <person name="Hagopian D."/>
            <person name="Hagos B."/>
            <person name="Hall J."/>
            <person name="Hatcher B."/>
            <person name="Heller A."/>
            <person name="Higgins H."/>
            <person name="Honan T."/>
            <person name="Horn A."/>
            <person name="Houde N."/>
            <person name="Hughes L."/>
            <person name="Hulme W."/>
            <person name="Husby E."/>
            <person name="Iliev I."/>
            <person name="Jaffe D."/>
            <person name="Jones C."/>
            <person name="Kamal M."/>
            <person name="Kamat A."/>
            <person name="Kamvysselis M."/>
            <person name="Karlsson E."/>
            <person name="Kells C."/>
            <person name="Kieu A."/>
            <person name="Kisner P."/>
            <person name="Kodira C."/>
            <person name="Kulbokas E."/>
            <person name="Labutti K."/>
            <person name="Lama D."/>
            <person name="Landers T."/>
            <person name="Leger J."/>
            <person name="Levine S."/>
            <person name="Lewis D."/>
            <person name="Lewis T."/>
            <person name="Lindblad-toh K."/>
            <person name="Liu X."/>
            <person name="Lokyitsang T."/>
            <person name="Lokyitsang Y."/>
            <person name="Lucien O."/>
            <person name="Lui A."/>
            <person name="Ma L.J."/>
            <person name="Mabbitt R."/>
            <person name="Macdonald J."/>
            <person name="Maclean C."/>
            <person name="Major J."/>
            <person name="Manning J."/>
            <person name="Marabella R."/>
            <person name="Maru K."/>
            <person name="Matthews C."/>
            <person name="Mauceli E."/>
            <person name="Mccarthy M."/>
            <person name="Mcdonough S."/>
            <person name="Mcghee T."/>
            <person name="Meldrim J."/>
            <person name="Meneus L."/>
            <person name="Mesirov J."/>
            <person name="Mihalev A."/>
            <person name="Mihova T."/>
            <person name="Mikkelsen T."/>
            <person name="Mlenga V."/>
            <person name="Moru K."/>
            <person name="Mozes J."/>
            <person name="Mulrain L."/>
            <person name="Munson G."/>
            <person name="Naylor J."/>
            <person name="Newes C."/>
            <person name="Nguyen C."/>
            <person name="Nguyen N."/>
            <person name="Nguyen T."/>
            <person name="Nicol R."/>
            <person name="Nielsen C."/>
            <person name="Nizzari M."/>
            <person name="Norbu C."/>
            <person name="Norbu N."/>
            <person name="O'donnell P."/>
            <person name="Okoawo O."/>
            <person name="O'leary S."/>
            <person name="Omotosho B."/>
            <person name="O'neill K."/>
            <person name="Osman S."/>
            <person name="Parker S."/>
            <person name="Perrin D."/>
            <person name="Phunkhang P."/>
            <person name="Piqani B."/>
            <person name="Purcell S."/>
            <person name="Rachupka T."/>
            <person name="Ramasamy U."/>
            <person name="Rameau R."/>
            <person name="Ray V."/>
            <person name="Raymond C."/>
            <person name="Retta R."/>
            <person name="Richardson S."/>
            <person name="Rise C."/>
            <person name="Rodriguez J."/>
            <person name="Rogers J."/>
            <person name="Rogov P."/>
            <person name="Rutman M."/>
            <person name="Schupbach R."/>
            <person name="Seaman C."/>
            <person name="Settipalli S."/>
            <person name="Sharpe T."/>
            <person name="Sheridan J."/>
            <person name="Sherpa N."/>
            <person name="Shi J."/>
            <person name="Smirnov S."/>
            <person name="Smith C."/>
            <person name="Sougnez C."/>
            <person name="Spencer B."/>
            <person name="Stalker J."/>
            <person name="Stange-thomann N."/>
            <person name="Stavropoulos S."/>
            <person name="Stetson K."/>
            <person name="Stone C."/>
            <person name="Stone S."/>
            <person name="Stubbs M."/>
            <person name="Talamas J."/>
            <person name="Tchuinga P."/>
            <person name="Tenzing P."/>
            <person name="Tesfaye S."/>
            <person name="Theodore J."/>
            <person name="Thoulutsang Y."/>
            <person name="Topham K."/>
            <person name="Towey S."/>
            <person name="Tsamla T."/>
            <person name="Tsomo N."/>
            <person name="Vallee D."/>
            <person name="Vassiliev H."/>
            <person name="Venkataraman V."/>
            <person name="Vinson J."/>
            <person name="Vo A."/>
            <person name="Wade C."/>
            <person name="Wang S."/>
            <person name="Wangchuk T."/>
            <person name="Wangdi T."/>
            <person name="Whittaker C."/>
            <person name="Wilkinson J."/>
            <person name="Wu Y."/>
            <person name="Wyman D."/>
            <person name="Yadav S."/>
            <person name="Yang S."/>
            <person name="Yang X."/>
            <person name="Yeager S."/>
            <person name="Yee E."/>
            <person name="Young G."/>
            <person name="Zainoun J."/>
            <person name="Zembeck L."/>
            <person name="Zimmer A."/>
            <person name="Zody M."/>
            <person name="Lander E."/>
        </authorList>
    </citation>
    <scope>NUCLEOTIDE SEQUENCE [LARGE SCALE GENOMIC DNA]</scope>
</reference>
<feature type="transmembrane region" description="Helical" evidence="2">
    <location>
        <begin position="197"/>
        <end position="218"/>
    </location>
</feature>
<keyword evidence="2" id="KW-1133">Transmembrane helix</keyword>
<feature type="compositionally biased region" description="Basic residues" evidence="1">
    <location>
        <begin position="503"/>
        <end position="513"/>
    </location>
</feature>
<organism evidence="3 4">
    <name type="scientific">Ciona savignyi</name>
    <name type="common">Pacific transparent sea squirt</name>
    <dbReference type="NCBI Taxonomy" id="51511"/>
    <lineage>
        <taxon>Eukaryota</taxon>
        <taxon>Metazoa</taxon>
        <taxon>Chordata</taxon>
        <taxon>Tunicata</taxon>
        <taxon>Ascidiacea</taxon>
        <taxon>Phlebobranchia</taxon>
        <taxon>Cionidae</taxon>
        <taxon>Ciona</taxon>
    </lineage>
</organism>
<keyword evidence="4" id="KW-1185">Reference proteome</keyword>
<dbReference type="InParanoid" id="H2ZBP9"/>
<evidence type="ECO:0000313" key="3">
    <source>
        <dbReference type="Ensembl" id="ENSCSAVP00000015014.1"/>
    </source>
</evidence>
<sequence>MMFEQTSFEGYLFQFSCFLGGVVVIANAAVIMHKSVVKLISSQSTMNDSYLKADTSNGPIEFTEYCETNHQNSSLRKINSSTQFKEHIDLPNNHKNQQEAHHETFQPKYMKLTHLLLICCTLETVCTISSTVLTGANLQLATYNSTLPFYTSLTALASFKSIHIAPFLSTLALCALSTFPVLLLSTKHCFKGWVGRLECTLVVLTFVLISRCIAFVFFPHNFIQGCEYNLFIQRILLPWFVYMSMYMGVKLASNTSFTHICNNSFHPFSNFDSNHIPEKSNSSFSKSSQDNEIKRKSSNRSNKKVIYCGGVPENSDCFMPCVVLMKKQASIMHKQCLNIGTSPKPLKTRRRASLDVMKEHNMLSDGLRWQDVMDRRRYSLPPVLASSKRKAVMSSVLVDTSTLVEIQTRLEQYGKSPSEVDSLVEDLQNLLKPYKTDHVRPRQVIWLHDSATDGSDDEPVFSSRHSSGKRSSRRSEWNSGSRDMFSTTTTATGLPKEDPAPAKPKRIPKISKE</sequence>
<protein>
    <submittedName>
        <fullName evidence="3">Uncharacterized protein</fullName>
    </submittedName>
</protein>
<feature type="transmembrane region" description="Helical" evidence="2">
    <location>
        <begin position="12"/>
        <end position="32"/>
    </location>
</feature>
<name>H2ZBP9_CIOSA</name>
<feature type="transmembrane region" description="Helical" evidence="2">
    <location>
        <begin position="115"/>
        <end position="141"/>
    </location>
</feature>
<reference evidence="3" key="3">
    <citation type="submission" date="2025-09" db="UniProtKB">
        <authorList>
            <consortium name="Ensembl"/>
        </authorList>
    </citation>
    <scope>IDENTIFICATION</scope>
</reference>
<proteinExistence type="predicted"/>
<evidence type="ECO:0000256" key="1">
    <source>
        <dbReference type="SAM" id="MobiDB-lite"/>
    </source>
</evidence>
<dbReference type="Ensembl" id="ENSCSAVT00000015188.1">
    <property type="protein sequence ID" value="ENSCSAVP00000015014.1"/>
    <property type="gene ID" value="ENSCSAVG00000008796.1"/>
</dbReference>
<feature type="compositionally biased region" description="Polar residues" evidence="1">
    <location>
        <begin position="477"/>
        <end position="492"/>
    </location>
</feature>
<dbReference type="HOGENOM" id="CLU_531636_0_0_1"/>
<feature type="region of interest" description="Disordered" evidence="1">
    <location>
        <begin position="450"/>
        <end position="513"/>
    </location>
</feature>
<dbReference type="AlphaFoldDB" id="H2ZBP9"/>
<keyword evidence="2" id="KW-0812">Transmembrane</keyword>
<feature type="region of interest" description="Disordered" evidence="1">
    <location>
        <begin position="279"/>
        <end position="298"/>
    </location>
</feature>
<feature type="compositionally biased region" description="Low complexity" evidence="1">
    <location>
        <begin position="279"/>
        <end position="288"/>
    </location>
</feature>
<accession>H2ZBP9</accession>
<reference evidence="3" key="2">
    <citation type="submission" date="2025-08" db="UniProtKB">
        <authorList>
            <consortium name="Ensembl"/>
        </authorList>
    </citation>
    <scope>IDENTIFICATION</scope>
</reference>
<keyword evidence="2" id="KW-0472">Membrane</keyword>
<evidence type="ECO:0000256" key="2">
    <source>
        <dbReference type="SAM" id="Phobius"/>
    </source>
</evidence>
<evidence type="ECO:0000313" key="4">
    <source>
        <dbReference type="Proteomes" id="UP000007875"/>
    </source>
</evidence>
<feature type="transmembrane region" description="Helical" evidence="2">
    <location>
        <begin position="161"/>
        <end position="185"/>
    </location>
</feature>